<gene>
    <name evidence="5" type="ORF">OEA41_002557</name>
</gene>
<evidence type="ECO:0000313" key="5">
    <source>
        <dbReference type="EMBL" id="KAK3175310.1"/>
    </source>
</evidence>
<evidence type="ECO:0000256" key="2">
    <source>
        <dbReference type="ARBA" id="ARBA00023002"/>
    </source>
</evidence>
<evidence type="ECO:0000313" key="6">
    <source>
        <dbReference type="Proteomes" id="UP001276659"/>
    </source>
</evidence>
<organism evidence="5 6">
    <name type="scientific">Lepraria neglecta</name>
    <dbReference type="NCBI Taxonomy" id="209136"/>
    <lineage>
        <taxon>Eukaryota</taxon>
        <taxon>Fungi</taxon>
        <taxon>Dikarya</taxon>
        <taxon>Ascomycota</taxon>
        <taxon>Pezizomycotina</taxon>
        <taxon>Lecanoromycetes</taxon>
        <taxon>OSLEUM clade</taxon>
        <taxon>Lecanoromycetidae</taxon>
        <taxon>Lecanorales</taxon>
        <taxon>Lecanorineae</taxon>
        <taxon>Stereocaulaceae</taxon>
        <taxon>Lepraria</taxon>
    </lineage>
</organism>
<evidence type="ECO:0000256" key="4">
    <source>
        <dbReference type="SAM" id="MobiDB-lite"/>
    </source>
</evidence>
<comment type="similarity">
    <text evidence="1">Belongs to the paxM FAD-dependent monooxygenase family.</text>
</comment>
<dbReference type="PANTHER" id="PTHR13789">
    <property type="entry name" value="MONOOXYGENASE"/>
    <property type="match status" value="1"/>
</dbReference>
<dbReference type="Proteomes" id="UP001276659">
    <property type="component" value="Unassembled WGS sequence"/>
</dbReference>
<dbReference type="PANTHER" id="PTHR13789:SF147">
    <property type="entry name" value="PUTATIVE (AFU_ORTHOLOGUE AFUA_2G01950)-RELATED"/>
    <property type="match status" value="1"/>
</dbReference>
<feature type="region of interest" description="Disordered" evidence="4">
    <location>
        <begin position="122"/>
        <end position="143"/>
    </location>
</feature>
<dbReference type="SUPFAM" id="SSF54373">
    <property type="entry name" value="FAD-linked reductases, C-terminal domain"/>
    <property type="match status" value="1"/>
</dbReference>
<evidence type="ECO:0000256" key="3">
    <source>
        <dbReference type="ARBA" id="ARBA00023033"/>
    </source>
</evidence>
<evidence type="ECO:0000256" key="1">
    <source>
        <dbReference type="ARBA" id="ARBA00007992"/>
    </source>
</evidence>
<dbReference type="Gene3D" id="3.30.9.30">
    <property type="match status" value="1"/>
</dbReference>
<keyword evidence="2" id="KW-0560">Oxidoreductase</keyword>
<name>A0AAD9ZC75_9LECA</name>
<dbReference type="EMBL" id="JASNWA010000006">
    <property type="protein sequence ID" value="KAK3175310.1"/>
    <property type="molecule type" value="Genomic_DNA"/>
</dbReference>
<sequence length="143" mass="16022">MRWMGPGGHIMAYPIKNNKVYNMVLIHPQKPNVEHTGSWTNKGDRKEMIEFYKRWNDAVRDLLSYVPEGDIMPLKPSKMLTVSLSLADDGSTALGLYEVIRKSRGEAVQNSAATTRTALHLPYGPEQEKRDKAITGTGPNPDL</sequence>
<comment type="caution">
    <text evidence="5">The sequence shown here is derived from an EMBL/GenBank/DDBJ whole genome shotgun (WGS) entry which is preliminary data.</text>
</comment>
<reference evidence="5" key="1">
    <citation type="submission" date="2022-11" db="EMBL/GenBank/DDBJ databases">
        <title>Chromosomal genome sequence assembly and mating type (MAT) locus characterization of the leprose asexual lichenized fungus Lepraria neglecta (Nyl.) Erichsen.</title>
        <authorList>
            <person name="Allen J.L."/>
            <person name="Pfeffer B."/>
        </authorList>
    </citation>
    <scope>NUCLEOTIDE SEQUENCE</scope>
    <source>
        <strain evidence="5">Allen 5258</strain>
    </source>
</reference>
<dbReference type="AlphaFoldDB" id="A0AAD9ZC75"/>
<keyword evidence="6" id="KW-1185">Reference proteome</keyword>
<keyword evidence="3" id="KW-0503">Monooxygenase</keyword>
<dbReference type="GO" id="GO:0004497">
    <property type="term" value="F:monooxygenase activity"/>
    <property type="evidence" value="ECO:0007669"/>
    <property type="project" value="UniProtKB-KW"/>
</dbReference>
<dbReference type="InterPro" id="IPR050493">
    <property type="entry name" value="FAD-dep_Monooxygenase_BioMet"/>
</dbReference>
<protein>
    <submittedName>
        <fullName evidence="5">Uncharacterized protein</fullName>
    </submittedName>
</protein>
<proteinExistence type="inferred from homology"/>
<accession>A0AAD9ZC75</accession>